<dbReference type="PATRIC" id="fig|1679170.3.peg.1815"/>
<dbReference type="AlphaFoldDB" id="A0A0K9GSF7"/>
<gene>
    <name evidence="1" type="ORF">AC625_08470</name>
</gene>
<organism evidence="1 2">
    <name type="scientific">Peribacillus loiseleuriae</name>
    <dbReference type="NCBI Taxonomy" id="1679170"/>
    <lineage>
        <taxon>Bacteria</taxon>
        <taxon>Bacillati</taxon>
        <taxon>Bacillota</taxon>
        <taxon>Bacilli</taxon>
        <taxon>Bacillales</taxon>
        <taxon>Bacillaceae</taxon>
        <taxon>Peribacillus</taxon>
    </lineage>
</organism>
<dbReference type="STRING" id="1679170.AC625_08470"/>
<keyword evidence="2" id="KW-1185">Reference proteome</keyword>
<dbReference type="OrthoDB" id="9795386at2"/>
<sequence length="302" mass="33667">MTIKSGIFNSVNGDRKYKADDFASYFATFISNGVFPNPSTGFQVVTNGDMTVSLKAGKAWIKGYYITNDADFTLTIGVADGVLNRIDRIVLRLDYLNRMITPLVKKGSFASSPVAPQLQRDADAYELALADIYISKGSISILQANITDLRLNKDLCGMVHSTVDQVDTTTIFNQYQSWFNNMKTGKEADFDQWFQSIRDILDTNAAGNLQNQIDDLAQTDTEMREYSMYKSGKDPDGIFTTVELKRANGTLYLKSVLSSGIAPLYTTRTATWYENDGTTIYRQKVYSRTYDGSGTLVSEVLV</sequence>
<accession>A0A0K9GSF7</accession>
<dbReference type="EMBL" id="LFZW01000001">
    <property type="protein sequence ID" value="KMY49573.1"/>
    <property type="molecule type" value="Genomic_DNA"/>
</dbReference>
<reference evidence="2" key="1">
    <citation type="submission" date="2015-07" db="EMBL/GenBank/DDBJ databases">
        <title>Genome sequencing project for genomic taxonomy and phylogenomics of Bacillus-like bacteria.</title>
        <authorList>
            <person name="Liu B."/>
            <person name="Wang J."/>
            <person name="Zhu Y."/>
            <person name="Liu G."/>
            <person name="Chen Q."/>
            <person name="Chen Z."/>
            <person name="Lan J."/>
            <person name="Che J."/>
            <person name="Ge C."/>
            <person name="Shi H."/>
            <person name="Pan Z."/>
            <person name="Liu X."/>
        </authorList>
    </citation>
    <scope>NUCLEOTIDE SEQUENCE [LARGE SCALE GENOMIC DNA]</scope>
    <source>
        <strain evidence="2">FJAT-27997</strain>
    </source>
</reference>
<dbReference type="RefSeq" id="WP_053178033.1">
    <property type="nucleotide sequence ID" value="NZ_LFZW01000001.1"/>
</dbReference>
<protein>
    <submittedName>
        <fullName evidence="1">Uncharacterized protein</fullName>
    </submittedName>
</protein>
<dbReference type="Proteomes" id="UP000037146">
    <property type="component" value="Unassembled WGS sequence"/>
</dbReference>
<proteinExistence type="predicted"/>
<evidence type="ECO:0000313" key="2">
    <source>
        <dbReference type="Proteomes" id="UP000037146"/>
    </source>
</evidence>
<name>A0A0K9GSF7_9BACI</name>
<evidence type="ECO:0000313" key="1">
    <source>
        <dbReference type="EMBL" id="KMY49573.1"/>
    </source>
</evidence>
<comment type="caution">
    <text evidence="1">The sequence shown here is derived from an EMBL/GenBank/DDBJ whole genome shotgun (WGS) entry which is preliminary data.</text>
</comment>